<evidence type="ECO:0000313" key="2">
    <source>
        <dbReference type="Proteomes" id="UP000001514"/>
    </source>
</evidence>
<reference evidence="1 2" key="1">
    <citation type="journal article" date="2011" name="Science">
        <title>The Selaginella genome identifies genetic changes associated with the evolution of vascular plants.</title>
        <authorList>
            <person name="Banks J.A."/>
            <person name="Nishiyama T."/>
            <person name="Hasebe M."/>
            <person name="Bowman J.L."/>
            <person name="Gribskov M."/>
            <person name="dePamphilis C."/>
            <person name="Albert V.A."/>
            <person name="Aono N."/>
            <person name="Aoyama T."/>
            <person name="Ambrose B.A."/>
            <person name="Ashton N.W."/>
            <person name="Axtell M.J."/>
            <person name="Barker E."/>
            <person name="Barker M.S."/>
            <person name="Bennetzen J.L."/>
            <person name="Bonawitz N.D."/>
            <person name="Chapple C."/>
            <person name="Cheng C."/>
            <person name="Correa L.G."/>
            <person name="Dacre M."/>
            <person name="DeBarry J."/>
            <person name="Dreyer I."/>
            <person name="Elias M."/>
            <person name="Engstrom E.M."/>
            <person name="Estelle M."/>
            <person name="Feng L."/>
            <person name="Finet C."/>
            <person name="Floyd S.K."/>
            <person name="Frommer W.B."/>
            <person name="Fujita T."/>
            <person name="Gramzow L."/>
            <person name="Gutensohn M."/>
            <person name="Harholt J."/>
            <person name="Hattori M."/>
            <person name="Heyl A."/>
            <person name="Hirai T."/>
            <person name="Hiwatashi Y."/>
            <person name="Ishikawa M."/>
            <person name="Iwata M."/>
            <person name="Karol K.G."/>
            <person name="Koehler B."/>
            <person name="Kolukisaoglu U."/>
            <person name="Kubo M."/>
            <person name="Kurata T."/>
            <person name="Lalonde S."/>
            <person name="Li K."/>
            <person name="Li Y."/>
            <person name="Litt A."/>
            <person name="Lyons E."/>
            <person name="Manning G."/>
            <person name="Maruyama T."/>
            <person name="Michael T.P."/>
            <person name="Mikami K."/>
            <person name="Miyazaki S."/>
            <person name="Morinaga S."/>
            <person name="Murata T."/>
            <person name="Mueller-Roeber B."/>
            <person name="Nelson D.R."/>
            <person name="Obara M."/>
            <person name="Oguri Y."/>
            <person name="Olmstead R.G."/>
            <person name="Onodera N."/>
            <person name="Petersen B.L."/>
            <person name="Pils B."/>
            <person name="Prigge M."/>
            <person name="Rensing S.A."/>
            <person name="Riano-Pachon D.M."/>
            <person name="Roberts A.W."/>
            <person name="Sato Y."/>
            <person name="Scheller H.V."/>
            <person name="Schulz B."/>
            <person name="Schulz C."/>
            <person name="Shakirov E.V."/>
            <person name="Shibagaki N."/>
            <person name="Shinohara N."/>
            <person name="Shippen D.E."/>
            <person name="Soerensen I."/>
            <person name="Sotooka R."/>
            <person name="Sugimoto N."/>
            <person name="Sugita M."/>
            <person name="Sumikawa N."/>
            <person name="Tanurdzic M."/>
            <person name="Theissen G."/>
            <person name="Ulvskov P."/>
            <person name="Wakazuki S."/>
            <person name="Weng J.K."/>
            <person name="Willats W.W."/>
            <person name="Wipf D."/>
            <person name="Wolf P.G."/>
            <person name="Yang L."/>
            <person name="Zimmer A.D."/>
            <person name="Zhu Q."/>
            <person name="Mitros T."/>
            <person name="Hellsten U."/>
            <person name="Loque D."/>
            <person name="Otillar R."/>
            <person name="Salamov A."/>
            <person name="Schmutz J."/>
            <person name="Shapiro H."/>
            <person name="Lindquist E."/>
            <person name="Lucas S."/>
            <person name="Rokhsar D."/>
            <person name="Grigoriev I.V."/>
        </authorList>
    </citation>
    <scope>NUCLEOTIDE SEQUENCE [LARGE SCALE GENOMIC DNA]</scope>
</reference>
<dbReference type="AlphaFoldDB" id="D8SUI3"/>
<gene>
    <name evidence="1" type="ORF">SELMODRAFT_425854</name>
</gene>
<name>D8SUI3_SELML</name>
<dbReference type="HOGENOM" id="CLU_1449982_0_0_1"/>
<protein>
    <submittedName>
        <fullName evidence="1">Uncharacterized protein</fullName>
    </submittedName>
</protein>
<dbReference type="Gramene" id="EFJ11895">
    <property type="protein sequence ID" value="EFJ11895"/>
    <property type="gene ID" value="SELMODRAFT_425854"/>
</dbReference>
<evidence type="ECO:0000313" key="1">
    <source>
        <dbReference type="EMBL" id="EFJ11895.1"/>
    </source>
</evidence>
<dbReference type="EMBL" id="GL377643">
    <property type="protein sequence ID" value="EFJ11895.1"/>
    <property type="molecule type" value="Genomic_DNA"/>
</dbReference>
<accession>D8SUI3</accession>
<keyword evidence="2" id="KW-1185">Reference proteome</keyword>
<sequence length="187" mass="20442">MALVQRGSICMADSAAAACSVGIGALIKMLICIVGTEACRAGLHKSLRRAMRHRCLSMCAVLRIESTERCSRSRLACLDQFRISSQEDETFNSRLDGMKQTPVFVLTEVLDVYVDDEFTSVASRSWTRRISTAALKVWLSQGQDIKIDTEASSAKLSKDIKHHNIAVSSSDTKPTLISKICGGVSEL</sequence>
<dbReference type="KEGG" id="smo:SELMODRAFT_425854"/>
<proteinExistence type="predicted"/>
<organism evidence="2">
    <name type="scientific">Selaginella moellendorffii</name>
    <name type="common">Spikemoss</name>
    <dbReference type="NCBI Taxonomy" id="88036"/>
    <lineage>
        <taxon>Eukaryota</taxon>
        <taxon>Viridiplantae</taxon>
        <taxon>Streptophyta</taxon>
        <taxon>Embryophyta</taxon>
        <taxon>Tracheophyta</taxon>
        <taxon>Lycopodiopsida</taxon>
        <taxon>Selaginellales</taxon>
        <taxon>Selaginellaceae</taxon>
        <taxon>Selaginella</taxon>
    </lineage>
</organism>
<dbReference type="Proteomes" id="UP000001514">
    <property type="component" value="Unassembled WGS sequence"/>
</dbReference>
<dbReference type="InParanoid" id="D8SUI3"/>